<dbReference type="Gene3D" id="3.40.710.10">
    <property type="entry name" value="DD-peptidase/beta-lactamase superfamily"/>
    <property type="match status" value="1"/>
</dbReference>
<organism evidence="3 4">
    <name type="scientific">Streptosporangium sandarakinum</name>
    <dbReference type="NCBI Taxonomy" id="1260955"/>
    <lineage>
        <taxon>Bacteria</taxon>
        <taxon>Bacillati</taxon>
        <taxon>Actinomycetota</taxon>
        <taxon>Actinomycetes</taxon>
        <taxon>Streptosporangiales</taxon>
        <taxon>Streptosporangiaceae</taxon>
        <taxon>Streptosporangium</taxon>
    </lineage>
</organism>
<protein>
    <submittedName>
        <fullName evidence="3">D-alanyl-D-alanine carboxypeptidase</fullName>
        <ecNumber evidence="3">3.4.16.4</ecNumber>
    </submittedName>
</protein>
<name>A0A852UUX7_9ACTN</name>
<feature type="domain" description="Beta-lactamase-related" evidence="2">
    <location>
        <begin position="35"/>
        <end position="333"/>
    </location>
</feature>
<dbReference type="GO" id="GO:0009002">
    <property type="term" value="F:serine-type D-Ala-D-Ala carboxypeptidase activity"/>
    <property type="evidence" value="ECO:0007669"/>
    <property type="project" value="UniProtKB-EC"/>
</dbReference>
<evidence type="ECO:0000313" key="4">
    <source>
        <dbReference type="Proteomes" id="UP000576393"/>
    </source>
</evidence>
<feature type="compositionally biased region" description="Low complexity" evidence="1">
    <location>
        <begin position="360"/>
        <end position="380"/>
    </location>
</feature>
<keyword evidence="3" id="KW-0121">Carboxypeptidase</keyword>
<reference evidence="3 4" key="1">
    <citation type="submission" date="2020-07" db="EMBL/GenBank/DDBJ databases">
        <title>Sequencing the genomes of 1000 actinobacteria strains.</title>
        <authorList>
            <person name="Klenk H.-P."/>
        </authorList>
    </citation>
    <scope>NUCLEOTIDE SEQUENCE [LARGE SCALE GENOMIC DNA]</scope>
    <source>
        <strain evidence="3 4">DSM 45763</strain>
    </source>
</reference>
<gene>
    <name evidence="3" type="ORF">HDA43_003656</name>
</gene>
<keyword evidence="4" id="KW-1185">Reference proteome</keyword>
<proteinExistence type="predicted"/>
<evidence type="ECO:0000313" key="3">
    <source>
        <dbReference type="EMBL" id="NYF41497.1"/>
    </source>
</evidence>
<dbReference type="InterPro" id="IPR012338">
    <property type="entry name" value="Beta-lactam/transpept-like"/>
</dbReference>
<dbReference type="Proteomes" id="UP000576393">
    <property type="component" value="Unassembled WGS sequence"/>
</dbReference>
<dbReference type="PANTHER" id="PTHR46825">
    <property type="entry name" value="D-ALANYL-D-ALANINE-CARBOXYPEPTIDASE/ENDOPEPTIDASE AMPH"/>
    <property type="match status" value="1"/>
</dbReference>
<dbReference type="PANTHER" id="PTHR46825:SF7">
    <property type="entry name" value="D-ALANYL-D-ALANINE CARBOXYPEPTIDASE"/>
    <property type="match status" value="1"/>
</dbReference>
<dbReference type="InterPro" id="IPR001466">
    <property type="entry name" value="Beta-lactam-related"/>
</dbReference>
<feature type="region of interest" description="Disordered" evidence="1">
    <location>
        <begin position="353"/>
        <end position="380"/>
    </location>
</feature>
<dbReference type="EMBL" id="JACCCO010000001">
    <property type="protein sequence ID" value="NYF41497.1"/>
    <property type="molecule type" value="Genomic_DNA"/>
</dbReference>
<keyword evidence="3" id="KW-0645">Protease</keyword>
<dbReference type="RefSeq" id="WP_179822359.1">
    <property type="nucleotide sequence ID" value="NZ_JACCCO010000001.1"/>
</dbReference>
<comment type="caution">
    <text evidence="3">The sequence shown here is derived from an EMBL/GenBank/DDBJ whole genome shotgun (WGS) entry which is preliminary data.</text>
</comment>
<dbReference type="Pfam" id="PF00144">
    <property type="entry name" value="Beta-lactamase"/>
    <property type="match status" value="1"/>
</dbReference>
<accession>A0A852UUX7</accession>
<dbReference type="EC" id="3.4.16.4" evidence="3"/>
<dbReference type="InterPro" id="IPR050491">
    <property type="entry name" value="AmpC-like"/>
</dbReference>
<dbReference type="AlphaFoldDB" id="A0A852UUX7"/>
<evidence type="ECO:0000259" key="2">
    <source>
        <dbReference type="Pfam" id="PF00144"/>
    </source>
</evidence>
<keyword evidence="3" id="KW-0378">Hydrolase</keyword>
<dbReference type="SUPFAM" id="SSF56601">
    <property type="entry name" value="beta-lactamase/transpeptidase-like"/>
    <property type="match status" value="1"/>
</dbReference>
<evidence type="ECO:0000256" key="1">
    <source>
        <dbReference type="SAM" id="MobiDB-lite"/>
    </source>
</evidence>
<sequence length="380" mass="40555">MMQTMMNVLVAAAVAMGGQAVDVRSDLERIVSGGGATAALARISDGHRTWTGAAGVRDIERGGRPSPGGHFRIGSVTKTFVATVVLQLVDEGKVRLDDPVDEYLPGLVPDGERITVRRLLNHTSHLYDYMSEPGYSTNRWRGDARFRSYQPRELLKVAFAKKLPDDGKWHYSNTNYVVLGLLVEKLTGHPYGEEVTRRILRPLGLRHTVVPGDRAGLPSPHAKGYEPLPGLVDATRMNPSLDWAAGEMISTAADLERFMSALLGGKLITKASLRAMRTTVETGAGFGYGLGLQAYPLPCGTVWGHSGELIGYLTFTFRSDSGTSMTLSINPSTRNPTTEEVMGIAVRTFCGSAGQGGGVPSPSGSASSPAAVSTAPSSRP</sequence>